<keyword evidence="5" id="KW-0812">Transmembrane</keyword>
<dbReference type="EMBL" id="UOFZ01000185">
    <property type="protein sequence ID" value="VAX14611.1"/>
    <property type="molecule type" value="Genomic_DNA"/>
</dbReference>
<dbReference type="PROSITE" id="PS51257">
    <property type="entry name" value="PROKAR_LIPOPROTEIN"/>
    <property type="match status" value="1"/>
</dbReference>
<keyword evidence="6" id="KW-1133">Transmembrane helix</keyword>
<protein>
    <recommendedName>
        <fullName evidence="8">General secretion pathway GspH domain-containing protein</fullName>
    </recommendedName>
</protein>
<keyword evidence="3" id="KW-0488">Methylation</keyword>
<evidence type="ECO:0000256" key="5">
    <source>
        <dbReference type="ARBA" id="ARBA00022692"/>
    </source>
</evidence>
<accession>A0A3B1BJB5</accession>
<dbReference type="Pfam" id="PF12019">
    <property type="entry name" value="GspH"/>
    <property type="match status" value="1"/>
</dbReference>
<proteinExistence type="predicted"/>
<name>A0A3B1BJB5_9ZZZZ</name>
<dbReference type="SUPFAM" id="SSF54523">
    <property type="entry name" value="Pili subunits"/>
    <property type="match status" value="1"/>
</dbReference>
<gene>
    <name evidence="9" type="ORF">MNBD_GAMMA24-961</name>
</gene>
<reference evidence="9" key="1">
    <citation type="submission" date="2018-06" db="EMBL/GenBank/DDBJ databases">
        <authorList>
            <person name="Zhirakovskaya E."/>
        </authorList>
    </citation>
    <scope>NUCLEOTIDE SEQUENCE</scope>
</reference>
<organism evidence="9">
    <name type="scientific">hydrothermal vent metagenome</name>
    <dbReference type="NCBI Taxonomy" id="652676"/>
    <lineage>
        <taxon>unclassified sequences</taxon>
        <taxon>metagenomes</taxon>
        <taxon>ecological metagenomes</taxon>
    </lineage>
</organism>
<feature type="domain" description="General secretion pathway GspH" evidence="8">
    <location>
        <begin position="60"/>
        <end position="178"/>
    </location>
</feature>
<dbReference type="GO" id="GO:0015627">
    <property type="term" value="C:type II protein secretion system complex"/>
    <property type="evidence" value="ECO:0007669"/>
    <property type="project" value="InterPro"/>
</dbReference>
<keyword evidence="4" id="KW-0997">Cell inner membrane</keyword>
<evidence type="ECO:0000256" key="2">
    <source>
        <dbReference type="ARBA" id="ARBA00022475"/>
    </source>
</evidence>
<dbReference type="AlphaFoldDB" id="A0A3B1BJB5"/>
<dbReference type="Gene3D" id="3.55.40.10">
    <property type="entry name" value="minor pseudopilin epsh domain"/>
    <property type="match status" value="1"/>
</dbReference>
<dbReference type="InterPro" id="IPR045584">
    <property type="entry name" value="Pilin-like"/>
</dbReference>
<keyword evidence="7" id="KW-0472">Membrane</keyword>
<evidence type="ECO:0000256" key="1">
    <source>
        <dbReference type="ARBA" id="ARBA00004377"/>
    </source>
</evidence>
<keyword evidence="2" id="KW-1003">Cell membrane</keyword>
<evidence type="ECO:0000256" key="3">
    <source>
        <dbReference type="ARBA" id="ARBA00022481"/>
    </source>
</evidence>
<comment type="subcellular location">
    <subcellularLocation>
        <location evidence="1">Cell inner membrane</location>
        <topology evidence="1">Single-pass membrane protein</topology>
    </subcellularLocation>
</comment>
<dbReference type="GO" id="GO:0015628">
    <property type="term" value="P:protein secretion by the type II secretion system"/>
    <property type="evidence" value="ECO:0007669"/>
    <property type="project" value="InterPro"/>
</dbReference>
<dbReference type="InterPro" id="IPR022346">
    <property type="entry name" value="T2SS_GspH"/>
</dbReference>
<dbReference type="GO" id="GO:0005886">
    <property type="term" value="C:plasma membrane"/>
    <property type="evidence" value="ECO:0007669"/>
    <property type="project" value="UniProtKB-SubCell"/>
</dbReference>
<evidence type="ECO:0000256" key="6">
    <source>
        <dbReference type="ARBA" id="ARBA00022989"/>
    </source>
</evidence>
<evidence type="ECO:0000256" key="4">
    <source>
        <dbReference type="ARBA" id="ARBA00022519"/>
    </source>
</evidence>
<evidence type="ECO:0000259" key="8">
    <source>
        <dbReference type="Pfam" id="PF12019"/>
    </source>
</evidence>
<evidence type="ECO:0000313" key="9">
    <source>
        <dbReference type="EMBL" id="VAX14611.1"/>
    </source>
</evidence>
<evidence type="ECO:0000256" key="7">
    <source>
        <dbReference type="ARBA" id="ARBA00023136"/>
    </source>
</evidence>
<sequence>MDVKHTSAGAFAHGHHLASACKGTSLMDILTTMAIASVLFGFGIPGFQSYVANSRLVSSTNLLSRSLALARSEAVKRETPVVICKSQNQQNCTKTGKWRQGWIIFEDRLPDRQRDKNEPLIFAKAALPAPVDLDYAAFRSSNFIAFRATGITKTNGTFTLCYNQDADSARALILSKTGRIRFSRTRADGRPLRCPK</sequence>